<reference evidence="4 5" key="1">
    <citation type="submission" date="2014-04" db="EMBL/GenBank/DDBJ databases">
        <authorList>
            <consortium name="DOE Joint Genome Institute"/>
            <person name="Kuo A."/>
            <person name="Gay G."/>
            <person name="Dore J."/>
            <person name="Kohler A."/>
            <person name="Nagy L.G."/>
            <person name="Floudas D."/>
            <person name="Copeland A."/>
            <person name="Barry K.W."/>
            <person name="Cichocki N."/>
            <person name="Veneault-Fourrey C."/>
            <person name="LaButti K."/>
            <person name="Lindquist E.A."/>
            <person name="Lipzen A."/>
            <person name="Lundell T."/>
            <person name="Morin E."/>
            <person name="Murat C."/>
            <person name="Sun H."/>
            <person name="Tunlid A."/>
            <person name="Henrissat B."/>
            <person name="Grigoriev I.V."/>
            <person name="Hibbett D.S."/>
            <person name="Martin F."/>
            <person name="Nordberg H.P."/>
            <person name="Cantor M.N."/>
            <person name="Hua S.X."/>
        </authorList>
    </citation>
    <scope>NUCLEOTIDE SEQUENCE [LARGE SCALE GENOMIC DNA]</scope>
    <source>
        <strain evidence="5">h7</strain>
    </source>
</reference>
<keyword evidence="2" id="KW-0472">Membrane</keyword>
<feature type="domain" description="Alpha/beta hydrolase fold-3" evidence="3">
    <location>
        <begin position="114"/>
        <end position="333"/>
    </location>
</feature>
<dbReference type="PANTHER" id="PTHR48081:SF31">
    <property type="entry name" value="STERYL ACETYL HYDROLASE MUG81-RELATED"/>
    <property type="match status" value="1"/>
</dbReference>
<dbReference type="SUPFAM" id="SSF53474">
    <property type="entry name" value="alpha/beta-Hydrolases"/>
    <property type="match status" value="1"/>
</dbReference>
<keyword evidence="2" id="KW-0812">Transmembrane</keyword>
<evidence type="ECO:0000256" key="1">
    <source>
        <dbReference type="ARBA" id="ARBA00022801"/>
    </source>
</evidence>
<keyword evidence="2" id="KW-1133">Transmembrane helix</keyword>
<dbReference type="HOGENOM" id="CLU_042179_2_1_1"/>
<evidence type="ECO:0000313" key="5">
    <source>
        <dbReference type="Proteomes" id="UP000053424"/>
    </source>
</evidence>
<dbReference type="Pfam" id="PF07859">
    <property type="entry name" value="Abhydrolase_3"/>
    <property type="match status" value="1"/>
</dbReference>
<dbReference type="InterPro" id="IPR013094">
    <property type="entry name" value="AB_hydrolase_3"/>
</dbReference>
<evidence type="ECO:0000256" key="2">
    <source>
        <dbReference type="SAM" id="Phobius"/>
    </source>
</evidence>
<dbReference type="InterPro" id="IPR029058">
    <property type="entry name" value="AB_hydrolase_fold"/>
</dbReference>
<keyword evidence="5" id="KW-1185">Reference proteome</keyword>
<proteinExistence type="predicted"/>
<dbReference type="PANTHER" id="PTHR48081">
    <property type="entry name" value="AB HYDROLASE SUPERFAMILY PROTEIN C4A8.06C"/>
    <property type="match status" value="1"/>
</dbReference>
<gene>
    <name evidence="4" type="ORF">M413DRAFT_448135</name>
</gene>
<dbReference type="AlphaFoldDB" id="A0A0C3BMC6"/>
<keyword evidence="1" id="KW-0378">Hydrolase</keyword>
<dbReference type="OrthoDB" id="2152029at2759"/>
<name>A0A0C3BMC6_HEBCY</name>
<dbReference type="STRING" id="686832.A0A0C3BMC6"/>
<dbReference type="EMBL" id="KN831794">
    <property type="protein sequence ID" value="KIM37865.1"/>
    <property type="molecule type" value="Genomic_DNA"/>
</dbReference>
<evidence type="ECO:0000259" key="3">
    <source>
        <dbReference type="Pfam" id="PF07859"/>
    </source>
</evidence>
<accession>A0A0C3BMC6</accession>
<dbReference type="Proteomes" id="UP000053424">
    <property type="component" value="Unassembled WGS sequence"/>
</dbReference>
<dbReference type="InterPro" id="IPR050300">
    <property type="entry name" value="GDXG_lipolytic_enzyme"/>
</dbReference>
<reference evidence="5" key="2">
    <citation type="submission" date="2015-01" db="EMBL/GenBank/DDBJ databases">
        <title>Evolutionary Origins and Diversification of the Mycorrhizal Mutualists.</title>
        <authorList>
            <consortium name="DOE Joint Genome Institute"/>
            <consortium name="Mycorrhizal Genomics Consortium"/>
            <person name="Kohler A."/>
            <person name="Kuo A."/>
            <person name="Nagy L.G."/>
            <person name="Floudas D."/>
            <person name="Copeland A."/>
            <person name="Barry K.W."/>
            <person name="Cichocki N."/>
            <person name="Veneault-Fourrey C."/>
            <person name="LaButti K."/>
            <person name="Lindquist E.A."/>
            <person name="Lipzen A."/>
            <person name="Lundell T."/>
            <person name="Morin E."/>
            <person name="Murat C."/>
            <person name="Riley R."/>
            <person name="Ohm R."/>
            <person name="Sun H."/>
            <person name="Tunlid A."/>
            <person name="Henrissat B."/>
            <person name="Grigoriev I.V."/>
            <person name="Hibbett D.S."/>
            <person name="Martin F."/>
        </authorList>
    </citation>
    <scope>NUCLEOTIDE SEQUENCE [LARGE SCALE GENOMIC DNA]</scope>
    <source>
        <strain evidence="5">h7</strain>
    </source>
</reference>
<feature type="transmembrane region" description="Helical" evidence="2">
    <location>
        <begin position="113"/>
        <end position="134"/>
    </location>
</feature>
<sequence>MSATKRQYAQITGSETLGLIGVVLGMPLAQGWRLLRKPFNSSDRVRTWRRVKAEAGVGFAVSVLNAHQLQFVDGPTQKVYEKWAPTAGLKPDIEAIAEDAQLLWVTPRKRKSVLVYLHGGGYVLPAIPFSMTFWKKVTDLLNDKGGEASLAILEYSLVPKAEYPVPLKQTIAAVKHLIDAGYLPEDIHLVGDSAGAALILQVLSHILHPIQGVTELTLSSKLGGAILISPWVTLDTNSRSFTSNATTDIFPPSFYGHLASFIKPSIPESQKPYVEAVKAPEGWFKGVDGIVSRVFITVGDAECLRDDIDKFARDFTAVHKGADVVNIPGGTHNEPYGTVIAGDPDIGEWPSRFADWLV</sequence>
<protein>
    <recommendedName>
        <fullName evidence="3">Alpha/beta hydrolase fold-3 domain-containing protein</fullName>
    </recommendedName>
</protein>
<evidence type="ECO:0000313" key="4">
    <source>
        <dbReference type="EMBL" id="KIM37865.1"/>
    </source>
</evidence>
<dbReference type="GO" id="GO:0016787">
    <property type="term" value="F:hydrolase activity"/>
    <property type="evidence" value="ECO:0007669"/>
    <property type="project" value="UniProtKB-KW"/>
</dbReference>
<organism evidence="4 5">
    <name type="scientific">Hebeloma cylindrosporum</name>
    <dbReference type="NCBI Taxonomy" id="76867"/>
    <lineage>
        <taxon>Eukaryota</taxon>
        <taxon>Fungi</taxon>
        <taxon>Dikarya</taxon>
        <taxon>Basidiomycota</taxon>
        <taxon>Agaricomycotina</taxon>
        <taxon>Agaricomycetes</taxon>
        <taxon>Agaricomycetidae</taxon>
        <taxon>Agaricales</taxon>
        <taxon>Agaricineae</taxon>
        <taxon>Hymenogastraceae</taxon>
        <taxon>Hebeloma</taxon>
    </lineage>
</organism>
<dbReference type="Gene3D" id="3.40.50.1820">
    <property type="entry name" value="alpha/beta hydrolase"/>
    <property type="match status" value="1"/>
</dbReference>